<dbReference type="EMBL" id="JBFXLS010000003">
    <property type="protein sequence ID" value="KAL2833878.1"/>
    <property type="molecule type" value="Genomic_DNA"/>
</dbReference>
<sequence length="156" mass="17699">MTEQRWSAPLQTPLALSIIRQKDAGYHWVVCLGPILVMGTADWTSTERWTLIDVHSKPDGFTTYVETGGANWVDYRNDCEYIKSIGNIPGMTEADMEDVKQMVVAAVKKATDQKDKRWVSVFMRELVDLGWVTEDKKLEIECAINVSPYENGYGYA</sequence>
<name>A0ABR4J4A7_9EURO</name>
<organism evidence="1 2">
    <name type="scientific">Aspergillus cavernicola</name>
    <dbReference type="NCBI Taxonomy" id="176166"/>
    <lineage>
        <taxon>Eukaryota</taxon>
        <taxon>Fungi</taxon>
        <taxon>Dikarya</taxon>
        <taxon>Ascomycota</taxon>
        <taxon>Pezizomycotina</taxon>
        <taxon>Eurotiomycetes</taxon>
        <taxon>Eurotiomycetidae</taxon>
        <taxon>Eurotiales</taxon>
        <taxon>Aspergillaceae</taxon>
        <taxon>Aspergillus</taxon>
        <taxon>Aspergillus subgen. Nidulantes</taxon>
    </lineage>
</organism>
<gene>
    <name evidence="1" type="ORF">BDW59DRAFT_138242</name>
</gene>
<dbReference type="Proteomes" id="UP001610335">
    <property type="component" value="Unassembled WGS sequence"/>
</dbReference>
<evidence type="ECO:0000313" key="1">
    <source>
        <dbReference type="EMBL" id="KAL2833878.1"/>
    </source>
</evidence>
<keyword evidence="2" id="KW-1185">Reference proteome</keyword>
<comment type="caution">
    <text evidence="1">The sequence shown here is derived from an EMBL/GenBank/DDBJ whole genome shotgun (WGS) entry which is preliminary data.</text>
</comment>
<reference evidence="1 2" key="1">
    <citation type="submission" date="2024-07" db="EMBL/GenBank/DDBJ databases">
        <title>Section-level genome sequencing and comparative genomics of Aspergillus sections Usti and Cavernicolus.</title>
        <authorList>
            <consortium name="Lawrence Berkeley National Laboratory"/>
            <person name="Nybo J.L."/>
            <person name="Vesth T.C."/>
            <person name="Theobald S."/>
            <person name="Frisvad J.C."/>
            <person name="Larsen T.O."/>
            <person name="Kjaerboelling I."/>
            <person name="Rothschild-Mancinelli K."/>
            <person name="Lyhne E.K."/>
            <person name="Kogle M.E."/>
            <person name="Barry K."/>
            <person name="Clum A."/>
            <person name="Na H."/>
            <person name="Ledsgaard L."/>
            <person name="Lin J."/>
            <person name="Lipzen A."/>
            <person name="Kuo A."/>
            <person name="Riley R."/>
            <person name="Mondo S."/>
            <person name="LaButti K."/>
            <person name="Haridas S."/>
            <person name="Pangalinan J."/>
            <person name="Salamov A.A."/>
            <person name="Simmons B.A."/>
            <person name="Magnuson J.K."/>
            <person name="Chen J."/>
            <person name="Drula E."/>
            <person name="Henrissat B."/>
            <person name="Wiebenga A."/>
            <person name="Lubbers R.J."/>
            <person name="Gomes A.C."/>
            <person name="Makela M.R."/>
            <person name="Stajich J."/>
            <person name="Grigoriev I.V."/>
            <person name="Mortensen U.H."/>
            <person name="De vries R.P."/>
            <person name="Baker S.E."/>
            <person name="Andersen M.R."/>
        </authorList>
    </citation>
    <scope>NUCLEOTIDE SEQUENCE [LARGE SCALE GENOMIC DNA]</scope>
    <source>
        <strain evidence="1 2">CBS 600.67</strain>
    </source>
</reference>
<protein>
    <submittedName>
        <fullName evidence="1">Uncharacterized protein</fullName>
    </submittedName>
</protein>
<proteinExistence type="predicted"/>
<evidence type="ECO:0000313" key="2">
    <source>
        <dbReference type="Proteomes" id="UP001610335"/>
    </source>
</evidence>
<accession>A0ABR4J4A7</accession>